<keyword evidence="5" id="KW-0049">Antioxidant</keyword>
<dbReference type="PROSITE" id="PS51352">
    <property type="entry name" value="THIOREDOXIN_2"/>
    <property type="match status" value="1"/>
</dbReference>
<protein>
    <recommendedName>
        <fullName evidence="3">thioredoxin-dependent peroxiredoxin</fullName>
        <ecNumber evidence="3">1.11.1.24</ecNumber>
    </recommendedName>
    <alternativeName>
        <fullName evidence="9">Thioredoxin peroxidase</fullName>
    </alternativeName>
    <alternativeName>
        <fullName evidence="11">Thioredoxin-dependent peroxiredoxin Bcp</fullName>
    </alternativeName>
</protein>
<reference evidence="15 16" key="1">
    <citation type="submission" date="2016-11" db="EMBL/GenBank/DDBJ databases">
        <authorList>
            <person name="Jaros S."/>
            <person name="Januszkiewicz K."/>
            <person name="Wedrychowicz H."/>
        </authorList>
    </citation>
    <scope>NUCLEOTIDE SEQUENCE [LARGE SCALE GENOMIC DNA]</scope>
    <source>
        <strain evidence="15 16">DSM 17737</strain>
    </source>
</reference>
<dbReference type="RefSeq" id="WP_074201229.1">
    <property type="nucleotide sequence ID" value="NZ_FSRE01000002.1"/>
</dbReference>
<dbReference type="PANTHER" id="PTHR42801">
    <property type="entry name" value="THIOREDOXIN-DEPENDENT PEROXIDE REDUCTASE"/>
    <property type="match status" value="1"/>
</dbReference>
<dbReference type="InterPro" id="IPR024706">
    <property type="entry name" value="Peroxiredoxin_AhpC-typ"/>
</dbReference>
<evidence type="ECO:0000259" key="14">
    <source>
        <dbReference type="PROSITE" id="PS51352"/>
    </source>
</evidence>
<comment type="function">
    <text evidence="1">Thiol-specific peroxidase that catalyzes the reduction of hydrogen peroxide and organic hydroperoxides to water and alcohols, respectively. Plays a role in cell protection against oxidative stress by detoxifying peroxides and as sensor of hydrogen peroxide-mediated signaling events.</text>
</comment>
<feature type="active site" description="Cysteine sulfenic acid (-SOH) intermediate; for peroxidase activity" evidence="13">
    <location>
        <position position="44"/>
    </location>
</feature>
<dbReference type="FunFam" id="3.40.30.10:FF:000007">
    <property type="entry name" value="Thioredoxin-dependent thiol peroxidase"/>
    <property type="match status" value="1"/>
</dbReference>
<dbReference type="EMBL" id="FSRE01000002">
    <property type="protein sequence ID" value="SIN91030.1"/>
    <property type="molecule type" value="Genomic_DNA"/>
</dbReference>
<evidence type="ECO:0000313" key="16">
    <source>
        <dbReference type="Proteomes" id="UP000198461"/>
    </source>
</evidence>
<evidence type="ECO:0000313" key="15">
    <source>
        <dbReference type="EMBL" id="SIN91030.1"/>
    </source>
</evidence>
<dbReference type="Gene3D" id="3.40.30.10">
    <property type="entry name" value="Glutaredoxin"/>
    <property type="match status" value="1"/>
</dbReference>
<dbReference type="InterPro" id="IPR036249">
    <property type="entry name" value="Thioredoxin-like_sf"/>
</dbReference>
<dbReference type="PANTHER" id="PTHR42801:SF4">
    <property type="entry name" value="AHPC_TSA FAMILY PROTEIN"/>
    <property type="match status" value="1"/>
</dbReference>
<keyword evidence="6" id="KW-0560">Oxidoreductase</keyword>
<name>A0A1N6F6Z0_9GAMM</name>
<dbReference type="InterPro" id="IPR013766">
    <property type="entry name" value="Thioredoxin_domain"/>
</dbReference>
<comment type="subunit">
    <text evidence="2">Monomer.</text>
</comment>
<proteinExistence type="inferred from homology"/>
<evidence type="ECO:0000256" key="11">
    <source>
        <dbReference type="ARBA" id="ARBA00042639"/>
    </source>
</evidence>
<evidence type="ECO:0000256" key="3">
    <source>
        <dbReference type="ARBA" id="ARBA00013017"/>
    </source>
</evidence>
<dbReference type="AlphaFoldDB" id="A0A1N6F6Z0"/>
<evidence type="ECO:0000256" key="7">
    <source>
        <dbReference type="ARBA" id="ARBA00023157"/>
    </source>
</evidence>
<evidence type="ECO:0000256" key="5">
    <source>
        <dbReference type="ARBA" id="ARBA00022862"/>
    </source>
</evidence>
<evidence type="ECO:0000256" key="9">
    <source>
        <dbReference type="ARBA" id="ARBA00032824"/>
    </source>
</evidence>
<evidence type="ECO:0000256" key="12">
    <source>
        <dbReference type="ARBA" id="ARBA00049091"/>
    </source>
</evidence>
<dbReference type="SUPFAM" id="SSF52833">
    <property type="entry name" value="Thioredoxin-like"/>
    <property type="match status" value="1"/>
</dbReference>
<dbReference type="EC" id="1.11.1.24" evidence="3"/>
<dbReference type="Proteomes" id="UP000198461">
    <property type="component" value="Unassembled WGS sequence"/>
</dbReference>
<dbReference type="OrthoDB" id="9812811at2"/>
<evidence type="ECO:0000256" key="8">
    <source>
        <dbReference type="ARBA" id="ARBA00023284"/>
    </source>
</evidence>
<comment type="catalytic activity">
    <reaction evidence="12">
        <text>a hydroperoxide + [thioredoxin]-dithiol = an alcohol + [thioredoxin]-disulfide + H2O</text>
        <dbReference type="Rhea" id="RHEA:62620"/>
        <dbReference type="Rhea" id="RHEA-COMP:10698"/>
        <dbReference type="Rhea" id="RHEA-COMP:10700"/>
        <dbReference type="ChEBI" id="CHEBI:15377"/>
        <dbReference type="ChEBI" id="CHEBI:29950"/>
        <dbReference type="ChEBI" id="CHEBI:30879"/>
        <dbReference type="ChEBI" id="CHEBI:35924"/>
        <dbReference type="ChEBI" id="CHEBI:50058"/>
        <dbReference type="EC" id="1.11.1.24"/>
    </reaction>
</comment>
<evidence type="ECO:0000256" key="2">
    <source>
        <dbReference type="ARBA" id="ARBA00011245"/>
    </source>
</evidence>
<dbReference type="Pfam" id="PF00578">
    <property type="entry name" value="AhpC-TSA"/>
    <property type="match status" value="1"/>
</dbReference>
<feature type="domain" description="Thioredoxin" evidence="14">
    <location>
        <begin position="2"/>
        <end position="155"/>
    </location>
</feature>
<comment type="similarity">
    <text evidence="10">Belongs to the peroxiredoxin family. BCP/PrxQ subfamily.</text>
</comment>
<sequence length="158" mass="18377">MVEIGQPIPSFEAQATGDKIITQDDFRGHWTVLYFYPKDNTPGCTKEGEGFRDHYAEFQALNCEIYGCSRDSLKSHENFKAKYQFPFDLISDPNETLCRLFDVIKLKKNYGREYMGIERSTFLIDPDLILRYEWRKVRVPGHVEAVLEKLKELQAGAE</sequence>
<keyword evidence="8" id="KW-0676">Redox-active center</keyword>
<keyword evidence="7" id="KW-1015">Disulfide bond</keyword>
<evidence type="ECO:0000256" key="1">
    <source>
        <dbReference type="ARBA" id="ARBA00003330"/>
    </source>
</evidence>
<keyword evidence="16" id="KW-1185">Reference proteome</keyword>
<keyword evidence="4" id="KW-0575">Peroxidase</keyword>
<dbReference type="InterPro" id="IPR000866">
    <property type="entry name" value="AhpC/TSA"/>
</dbReference>
<dbReference type="PIRSF" id="PIRSF000239">
    <property type="entry name" value="AHPC"/>
    <property type="match status" value="1"/>
</dbReference>
<gene>
    <name evidence="15" type="ORF">SAMN05443662_0948</name>
</gene>
<dbReference type="GO" id="GO:0034599">
    <property type="term" value="P:cellular response to oxidative stress"/>
    <property type="evidence" value="ECO:0007669"/>
    <property type="project" value="TreeGrafter"/>
</dbReference>
<evidence type="ECO:0000256" key="10">
    <source>
        <dbReference type="ARBA" id="ARBA00038489"/>
    </source>
</evidence>
<dbReference type="STRING" id="364032.SAMN05443662_0948"/>
<dbReference type="GO" id="GO:0045454">
    <property type="term" value="P:cell redox homeostasis"/>
    <property type="evidence" value="ECO:0007669"/>
    <property type="project" value="TreeGrafter"/>
</dbReference>
<evidence type="ECO:0000256" key="4">
    <source>
        <dbReference type="ARBA" id="ARBA00022559"/>
    </source>
</evidence>
<evidence type="ECO:0000256" key="6">
    <source>
        <dbReference type="ARBA" id="ARBA00023002"/>
    </source>
</evidence>
<organism evidence="15 16">
    <name type="scientific">Sulfurivirga caldicuralii</name>
    <dbReference type="NCBI Taxonomy" id="364032"/>
    <lineage>
        <taxon>Bacteria</taxon>
        <taxon>Pseudomonadati</taxon>
        <taxon>Pseudomonadota</taxon>
        <taxon>Gammaproteobacteria</taxon>
        <taxon>Thiotrichales</taxon>
        <taxon>Piscirickettsiaceae</taxon>
        <taxon>Sulfurivirga</taxon>
    </lineage>
</organism>
<dbReference type="CDD" id="cd03017">
    <property type="entry name" value="PRX_BCP"/>
    <property type="match status" value="1"/>
</dbReference>
<dbReference type="InterPro" id="IPR050924">
    <property type="entry name" value="Peroxiredoxin_BCP/PrxQ"/>
</dbReference>
<dbReference type="GO" id="GO:0005737">
    <property type="term" value="C:cytoplasm"/>
    <property type="evidence" value="ECO:0007669"/>
    <property type="project" value="TreeGrafter"/>
</dbReference>
<evidence type="ECO:0000256" key="13">
    <source>
        <dbReference type="PIRSR" id="PIRSR000239-1"/>
    </source>
</evidence>
<accession>A0A1N6F6Z0</accession>
<dbReference type="GO" id="GO:0008379">
    <property type="term" value="F:thioredoxin peroxidase activity"/>
    <property type="evidence" value="ECO:0007669"/>
    <property type="project" value="TreeGrafter"/>
</dbReference>